<dbReference type="EMBL" id="CAACVG010007856">
    <property type="protein sequence ID" value="VEN47368.1"/>
    <property type="molecule type" value="Genomic_DNA"/>
</dbReference>
<dbReference type="AlphaFoldDB" id="A0A653CHI0"/>
<evidence type="ECO:0000313" key="2">
    <source>
        <dbReference type="Proteomes" id="UP000410492"/>
    </source>
</evidence>
<proteinExistence type="predicted"/>
<sequence length="45" mass="5045">NILEGPRTEVDPSKTLIVQEELDGFNVRVINTSVECRKLIACGMR</sequence>
<protein>
    <submittedName>
        <fullName evidence="1">Uncharacterized protein</fullName>
    </submittedName>
</protein>
<evidence type="ECO:0000313" key="1">
    <source>
        <dbReference type="EMBL" id="VEN47368.1"/>
    </source>
</evidence>
<dbReference type="Proteomes" id="UP000410492">
    <property type="component" value="Unassembled WGS sequence"/>
</dbReference>
<reference evidence="1 2" key="1">
    <citation type="submission" date="2019-01" db="EMBL/GenBank/DDBJ databases">
        <authorList>
            <person name="Sayadi A."/>
        </authorList>
    </citation>
    <scope>NUCLEOTIDE SEQUENCE [LARGE SCALE GENOMIC DNA]</scope>
</reference>
<organism evidence="1 2">
    <name type="scientific">Callosobruchus maculatus</name>
    <name type="common">Southern cowpea weevil</name>
    <name type="synonym">Pulse bruchid</name>
    <dbReference type="NCBI Taxonomy" id="64391"/>
    <lineage>
        <taxon>Eukaryota</taxon>
        <taxon>Metazoa</taxon>
        <taxon>Ecdysozoa</taxon>
        <taxon>Arthropoda</taxon>
        <taxon>Hexapoda</taxon>
        <taxon>Insecta</taxon>
        <taxon>Pterygota</taxon>
        <taxon>Neoptera</taxon>
        <taxon>Endopterygota</taxon>
        <taxon>Coleoptera</taxon>
        <taxon>Polyphaga</taxon>
        <taxon>Cucujiformia</taxon>
        <taxon>Chrysomeloidea</taxon>
        <taxon>Chrysomelidae</taxon>
        <taxon>Bruchinae</taxon>
        <taxon>Bruchini</taxon>
        <taxon>Callosobruchus</taxon>
    </lineage>
</organism>
<keyword evidence="2" id="KW-1185">Reference proteome</keyword>
<feature type="non-terminal residue" evidence="1">
    <location>
        <position position="1"/>
    </location>
</feature>
<name>A0A653CHI0_CALMS</name>
<dbReference type="OrthoDB" id="10478464at2759"/>
<accession>A0A653CHI0</accession>
<gene>
    <name evidence="1" type="ORF">CALMAC_LOCUS9161</name>
</gene>